<gene>
    <name evidence="12" type="primary">tolR</name>
    <name evidence="12" type="ORF">ZRA01_32440</name>
</gene>
<keyword evidence="9" id="KW-0131">Cell cycle</keyword>
<feature type="transmembrane region" description="Helical" evidence="11">
    <location>
        <begin position="12"/>
        <end position="33"/>
    </location>
</feature>
<dbReference type="Pfam" id="PF02472">
    <property type="entry name" value="ExbD"/>
    <property type="match status" value="1"/>
</dbReference>
<keyword evidence="10" id="KW-0653">Protein transport</keyword>
<sequence>MRQRRLMNQINVVPYIDVMLVLLVIFMVTAPMIQSGSVNLPSVDKVPAPPTDAMIVTVKPDGGLTLRTTSQATEKPFNRRDLIGEVQAAVSANPGQSVVIAADKSVKYEQVMNILNDLRNAGVNKVGLQTKVGAAAR</sequence>
<evidence type="ECO:0000256" key="9">
    <source>
        <dbReference type="ARBA" id="ARBA00023306"/>
    </source>
</evidence>
<evidence type="ECO:0000313" key="12">
    <source>
        <dbReference type="EMBL" id="GEC97171.1"/>
    </source>
</evidence>
<dbReference type="OrthoDB" id="9798629at2"/>
<dbReference type="EMBL" id="BJNV01000068">
    <property type="protein sequence ID" value="GEC97171.1"/>
    <property type="molecule type" value="Genomic_DNA"/>
</dbReference>
<comment type="similarity">
    <text evidence="2 10">Belongs to the ExbD/TolR family.</text>
</comment>
<keyword evidence="13" id="KW-1185">Reference proteome</keyword>
<keyword evidence="5" id="KW-0132">Cell division</keyword>
<keyword evidence="6 10" id="KW-0812">Transmembrane</keyword>
<keyword evidence="7 11" id="KW-1133">Transmembrane helix</keyword>
<comment type="caution">
    <text evidence="12">The sequence shown here is derived from an EMBL/GenBank/DDBJ whole genome shotgun (WGS) entry which is preliminary data.</text>
</comment>
<evidence type="ECO:0000256" key="2">
    <source>
        <dbReference type="ARBA" id="ARBA00005811"/>
    </source>
</evidence>
<dbReference type="GO" id="GO:0015031">
    <property type="term" value="P:protein transport"/>
    <property type="evidence" value="ECO:0007669"/>
    <property type="project" value="UniProtKB-KW"/>
</dbReference>
<evidence type="ECO:0000256" key="6">
    <source>
        <dbReference type="ARBA" id="ARBA00022692"/>
    </source>
</evidence>
<dbReference type="Gene3D" id="3.30.420.270">
    <property type="match status" value="1"/>
</dbReference>
<dbReference type="NCBIfam" id="TIGR02801">
    <property type="entry name" value="tolR"/>
    <property type="match status" value="1"/>
</dbReference>
<dbReference type="GO" id="GO:0022857">
    <property type="term" value="F:transmembrane transporter activity"/>
    <property type="evidence" value="ECO:0007669"/>
    <property type="project" value="InterPro"/>
</dbReference>
<keyword evidence="4" id="KW-0997">Cell inner membrane</keyword>
<dbReference type="Proteomes" id="UP000318422">
    <property type="component" value="Unassembled WGS sequence"/>
</dbReference>
<dbReference type="PANTHER" id="PTHR30558:SF7">
    <property type="entry name" value="TOL-PAL SYSTEM PROTEIN TOLR"/>
    <property type="match status" value="1"/>
</dbReference>
<dbReference type="RefSeq" id="WP_141354230.1">
    <property type="nucleotide sequence ID" value="NZ_BJNV01000068.1"/>
</dbReference>
<name>A0A4Y4CW85_ZOORA</name>
<keyword evidence="3" id="KW-1003">Cell membrane</keyword>
<comment type="subcellular location">
    <subcellularLocation>
        <location evidence="1">Cell membrane</location>
        <topology evidence="1">Single-pass membrane protein</topology>
    </subcellularLocation>
    <subcellularLocation>
        <location evidence="10">Cell membrane</location>
        <topology evidence="10">Single-pass type II membrane protein</topology>
    </subcellularLocation>
</comment>
<dbReference type="PANTHER" id="PTHR30558">
    <property type="entry name" value="EXBD MEMBRANE COMPONENT OF PMF-DRIVEN MACROMOLECULE IMPORT SYSTEM"/>
    <property type="match status" value="1"/>
</dbReference>
<dbReference type="GO" id="GO:0051301">
    <property type="term" value="P:cell division"/>
    <property type="evidence" value="ECO:0007669"/>
    <property type="project" value="UniProtKB-KW"/>
</dbReference>
<evidence type="ECO:0000256" key="1">
    <source>
        <dbReference type="ARBA" id="ARBA00004162"/>
    </source>
</evidence>
<protein>
    <submittedName>
        <fullName evidence="12">Protein TolR</fullName>
    </submittedName>
</protein>
<accession>A0A4Y4CW85</accession>
<reference evidence="12 13" key="1">
    <citation type="submission" date="2019-06" db="EMBL/GenBank/DDBJ databases">
        <title>Whole genome shotgun sequence of Zoogloea ramigera NBRC 15342.</title>
        <authorList>
            <person name="Hosoyama A."/>
            <person name="Uohara A."/>
            <person name="Ohji S."/>
            <person name="Ichikawa N."/>
        </authorList>
    </citation>
    <scope>NUCLEOTIDE SEQUENCE [LARGE SCALE GENOMIC DNA]</scope>
    <source>
        <strain evidence="12 13">NBRC 15342</strain>
    </source>
</reference>
<evidence type="ECO:0000313" key="13">
    <source>
        <dbReference type="Proteomes" id="UP000318422"/>
    </source>
</evidence>
<keyword evidence="10" id="KW-0813">Transport</keyword>
<proteinExistence type="inferred from homology"/>
<dbReference type="InterPro" id="IPR014168">
    <property type="entry name" value="Tol-Pal_TolR"/>
</dbReference>
<evidence type="ECO:0000256" key="3">
    <source>
        <dbReference type="ARBA" id="ARBA00022475"/>
    </source>
</evidence>
<dbReference type="InterPro" id="IPR003400">
    <property type="entry name" value="ExbD"/>
</dbReference>
<evidence type="ECO:0000256" key="11">
    <source>
        <dbReference type="SAM" id="Phobius"/>
    </source>
</evidence>
<dbReference type="AlphaFoldDB" id="A0A4Y4CW85"/>
<evidence type="ECO:0000256" key="10">
    <source>
        <dbReference type="RuleBase" id="RU003879"/>
    </source>
</evidence>
<evidence type="ECO:0000256" key="5">
    <source>
        <dbReference type="ARBA" id="ARBA00022618"/>
    </source>
</evidence>
<dbReference type="GO" id="GO:0005886">
    <property type="term" value="C:plasma membrane"/>
    <property type="evidence" value="ECO:0007669"/>
    <property type="project" value="UniProtKB-SubCell"/>
</dbReference>
<evidence type="ECO:0000256" key="4">
    <source>
        <dbReference type="ARBA" id="ARBA00022519"/>
    </source>
</evidence>
<keyword evidence="8 11" id="KW-0472">Membrane</keyword>
<evidence type="ECO:0000256" key="8">
    <source>
        <dbReference type="ARBA" id="ARBA00023136"/>
    </source>
</evidence>
<evidence type="ECO:0000256" key="7">
    <source>
        <dbReference type="ARBA" id="ARBA00022989"/>
    </source>
</evidence>
<organism evidence="12 13">
    <name type="scientific">Zoogloea ramigera</name>
    <dbReference type="NCBI Taxonomy" id="350"/>
    <lineage>
        <taxon>Bacteria</taxon>
        <taxon>Pseudomonadati</taxon>
        <taxon>Pseudomonadota</taxon>
        <taxon>Betaproteobacteria</taxon>
        <taxon>Rhodocyclales</taxon>
        <taxon>Zoogloeaceae</taxon>
        <taxon>Zoogloea</taxon>
    </lineage>
</organism>